<proteinExistence type="predicted"/>
<evidence type="ECO:0008006" key="3">
    <source>
        <dbReference type="Google" id="ProtNLM"/>
    </source>
</evidence>
<reference evidence="2" key="1">
    <citation type="submission" date="2016-10" db="EMBL/GenBank/DDBJ databases">
        <authorList>
            <person name="Varghese N."/>
            <person name="Submissions S."/>
        </authorList>
    </citation>
    <scope>NUCLEOTIDE SEQUENCE [LARGE SCALE GENOMIC DNA]</scope>
    <source>
        <strain evidence="2">ATCC 35263</strain>
    </source>
</reference>
<name>A0A1H6FZ35_THEAL</name>
<sequence>MRREVRVAVRCDDLLFASRLKEALEAAGHDVELQPVAASLEFRSGGMERFDAVVVDLERLVEGAAGQPSVVPATGTPAPTPGVVVPAKRAAPGSPPPVLGFYPHLRADLPKRAAQLGVDRAVPRSRAAREIVRLVEDLVRSAEC</sequence>
<dbReference type="AlphaFoldDB" id="A0A1H6FZ35"/>
<dbReference type="RefSeq" id="WP_093118633.1">
    <property type="nucleotide sequence ID" value="NZ_FNWJ01000002.1"/>
</dbReference>
<gene>
    <name evidence="1" type="ORF">SAMN02745716_1995</name>
</gene>
<accession>A0A1H6FZ35</accession>
<dbReference type="STRING" id="29539.SAMN02745716_1995"/>
<protein>
    <recommendedName>
        <fullName evidence="3">Response regulatory domain-containing protein</fullName>
    </recommendedName>
</protein>
<keyword evidence="2" id="KW-1185">Reference proteome</keyword>
<evidence type="ECO:0000313" key="2">
    <source>
        <dbReference type="Proteomes" id="UP000222056"/>
    </source>
</evidence>
<dbReference type="EMBL" id="FNWJ01000002">
    <property type="protein sequence ID" value="SEH15570.1"/>
    <property type="molecule type" value="Genomic_DNA"/>
</dbReference>
<organism evidence="1 2">
    <name type="scientific">Thermoleophilum album</name>
    <dbReference type="NCBI Taxonomy" id="29539"/>
    <lineage>
        <taxon>Bacteria</taxon>
        <taxon>Bacillati</taxon>
        <taxon>Actinomycetota</taxon>
        <taxon>Thermoleophilia</taxon>
        <taxon>Thermoleophilales</taxon>
        <taxon>Thermoleophilaceae</taxon>
        <taxon>Thermoleophilum</taxon>
    </lineage>
</organism>
<dbReference type="Proteomes" id="UP000222056">
    <property type="component" value="Unassembled WGS sequence"/>
</dbReference>
<evidence type="ECO:0000313" key="1">
    <source>
        <dbReference type="EMBL" id="SEH15570.1"/>
    </source>
</evidence>